<dbReference type="EC" id="4.2.1.118" evidence="2"/>
<dbReference type="InterPro" id="IPR013022">
    <property type="entry name" value="Xyl_isomerase-like_TIM-brl"/>
</dbReference>
<keyword evidence="7" id="KW-1185">Reference proteome</keyword>
<dbReference type="GO" id="GO:0051213">
    <property type="term" value="F:dioxygenase activity"/>
    <property type="evidence" value="ECO:0007669"/>
    <property type="project" value="UniProtKB-KW"/>
</dbReference>
<feature type="binding site" evidence="2">
    <location>
        <position position="134"/>
    </location>
    <ligand>
        <name>a divalent metal cation</name>
        <dbReference type="ChEBI" id="CHEBI:60240"/>
        <note>catalytic</note>
    </ligand>
</feature>
<comment type="function">
    <text evidence="2">Catalyzes the conversion of 3-dehydroshikimate to protocatechuate (3,4-dihydroxybenzoate), a common intermediate of quinate and shikimate degradation pathways.</text>
</comment>
<dbReference type="PANTHER" id="PTHR12110:SF21">
    <property type="entry name" value="XYLOSE ISOMERASE-LIKE TIM BARREL DOMAIN-CONTAINING PROTEIN"/>
    <property type="match status" value="1"/>
</dbReference>
<dbReference type="InterPro" id="IPR036237">
    <property type="entry name" value="Xyl_isomerase-like_sf"/>
</dbReference>
<dbReference type="SUPFAM" id="SSF54593">
    <property type="entry name" value="Glyoxalase/Bleomycin resistance protein/Dihydroxybiphenyl dioxygenase"/>
    <property type="match status" value="1"/>
</dbReference>
<dbReference type="SUPFAM" id="SSF51658">
    <property type="entry name" value="Xylose isomerase-like"/>
    <property type="match status" value="1"/>
</dbReference>
<evidence type="ECO:0000313" key="4">
    <source>
        <dbReference type="EMBL" id="SDO14244.1"/>
    </source>
</evidence>
<keyword evidence="4" id="KW-0670">Pyruvate</keyword>
<keyword evidence="1" id="KW-0119">Carbohydrate metabolism</keyword>
<name>A0A4R8UZV0_9MICO</name>
<evidence type="ECO:0000256" key="2">
    <source>
        <dbReference type="HAMAP-Rule" id="MF_02238"/>
    </source>
</evidence>
<evidence type="ECO:0000313" key="6">
    <source>
        <dbReference type="Proteomes" id="UP000199639"/>
    </source>
</evidence>
<dbReference type="InterPro" id="IPR043700">
    <property type="entry name" value="DSD"/>
</dbReference>
<keyword evidence="4" id="KW-0223">Dioxygenase</keyword>
<keyword evidence="4" id="KW-0560">Oxidoreductase</keyword>
<dbReference type="GO" id="GO:0016853">
    <property type="term" value="F:isomerase activity"/>
    <property type="evidence" value="ECO:0007669"/>
    <property type="project" value="UniProtKB-KW"/>
</dbReference>
<dbReference type="EMBL" id="FNIB01000011">
    <property type="protein sequence ID" value="SDO14244.1"/>
    <property type="molecule type" value="Genomic_DNA"/>
</dbReference>
<dbReference type="Gene3D" id="3.20.20.150">
    <property type="entry name" value="Divalent-metal-dependent TIM barrel enzymes"/>
    <property type="match status" value="1"/>
</dbReference>
<reference evidence="4 6" key="1">
    <citation type="submission" date="2016-10" db="EMBL/GenBank/DDBJ databases">
        <authorList>
            <person name="Varghese N."/>
            <person name="Submissions S."/>
        </authorList>
    </citation>
    <scope>NUCLEOTIDE SEQUENCE [LARGE SCALE GENOMIC DNA]</scope>
    <source>
        <strain evidence="4 6">CGMCC 1.11215</strain>
    </source>
</reference>
<dbReference type="HAMAP" id="MF_02238">
    <property type="entry name" value="DSD"/>
    <property type="match status" value="1"/>
</dbReference>
<feature type="binding site" evidence="2">
    <location>
        <position position="165"/>
    </location>
    <ligand>
        <name>a divalent metal cation</name>
        <dbReference type="ChEBI" id="CHEBI:60240"/>
        <note>catalytic</note>
    </ligand>
</feature>
<keyword evidence="2" id="KW-0456">Lyase</keyword>
<feature type="binding site" evidence="2">
    <location>
        <position position="239"/>
    </location>
    <ligand>
        <name>a divalent metal cation</name>
        <dbReference type="ChEBI" id="CHEBI:60240"/>
        <note>catalytic</note>
    </ligand>
</feature>
<comment type="pathway">
    <text evidence="2">Aromatic compound metabolism; 3,4-dihydroxybenzoate biosynthesis.</text>
</comment>
<feature type="binding site" evidence="2">
    <location>
        <position position="191"/>
    </location>
    <ligand>
        <name>a divalent metal cation</name>
        <dbReference type="ChEBI" id="CHEBI:60240"/>
        <note>catalytic</note>
    </ligand>
</feature>
<feature type="domain" description="VOC" evidence="3">
    <location>
        <begin position="443"/>
        <end position="596"/>
    </location>
</feature>
<protein>
    <recommendedName>
        <fullName evidence="2">3-dehydroshikimate dehydratase</fullName>
        <shortName evidence="2">DSD</shortName>
        <ecNumber evidence="2">4.2.1.118</ecNumber>
    </recommendedName>
</protein>
<accession>A0A4R8UZV0</accession>
<reference evidence="5 7" key="2">
    <citation type="submission" date="2019-03" db="EMBL/GenBank/DDBJ databases">
        <title>Genomics of glacier-inhabiting Cryobacterium strains.</title>
        <authorList>
            <person name="Liu Q."/>
            <person name="Xin Y.-H."/>
        </authorList>
    </citation>
    <scope>NUCLEOTIDE SEQUENCE [LARGE SCALE GENOMIC DNA]</scope>
    <source>
        <strain evidence="5 7">Hh8</strain>
    </source>
</reference>
<dbReference type="Gene3D" id="3.10.180.10">
    <property type="entry name" value="2,3-Dihydroxybiphenyl 1,2-Dioxygenase, domain 1"/>
    <property type="match status" value="2"/>
</dbReference>
<evidence type="ECO:0000313" key="7">
    <source>
        <dbReference type="Proteomes" id="UP000298252"/>
    </source>
</evidence>
<dbReference type="Pfam" id="PF00903">
    <property type="entry name" value="Glyoxalase"/>
    <property type="match status" value="1"/>
</dbReference>
<dbReference type="AlphaFoldDB" id="A0A4R8UZV0"/>
<dbReference type="Proteomes" id="UP000199639">
    <property type="component" value="Unassembled WGS sequence"/>
</dbReference>
<dbReference type="InterPro" id="IPR029068">
    <property type="entry name" value="Glyas_Bleomycin-R_OHBP_Dase"/>
</dbReference>
<keyword evidence="5" id="KW-0413">Isomerase</keyword>
<dbReference type="PANTHER" id="PTHR12110">
    <property type="entry name" value="HYDROXYPYRUVATE ISOMERASE"/>
    <property type="match status" value="1"/>
</dbReference>
<keyword evidence="2" id="KW-0479">Metal-binding</keyword>
<feature type="binding site" evidence="2">
    <location>
        <position position="446"/>
    </location>
    <ligand>
        <name>Mg(2+)</name>
        <dbReference type="ChEBI" id="CHEBI:18420"/>
    </ligand>
</feature>
<dbReference type="UniPathway" id="UPA00088"/>
<feature type="binding site" evidence="2">
    <location>
        <position position="516"/>
    </location>
    <ligand>
        <name>Mg(2+)</name>
        <dbReference type="ChEBI" id="CHEBI:18420"/>
    </ligand>
</feature>
<dbReference type="Proteomes" id="UP000298252">
    <property type="component" value="Unassembled WGS sequence"/>
</dbReference>
<dbReference type="GO" id="GO:0046565">
    <property type="term" value="F:3-dehydroshikimate dehydratase activity"/>
    <property type="evidence" value="ECO:0007669"/>
    <property type="project" value="UniProtKB-UniRule"/>
</dbReference>
<dbReference type="InterPro" id="IPR037523">
    <property type="entry name" value="VOC_core"/>
</dbReference>
<dbReference type="GO" id="GO:0046872">
    <property type="term" value="F:metal ion binding"/>
    <property type="evidence" value="ECO:0007669"/>
    <property type="project" value="UniProtKB-UniRule"/>
</dbReference>
<evidence type="ECO:0000256" key="1">
    <source>
        <dbReference type="ARBA" id="ARBA00023277"/>
    </source>
</evidence>
<proteinExistence type="inferred from homology"/>
<feature type="binding site" evidence="2">
    <location>
        <position position="592"/>
    </location>
    <ligand>
        <name>Mg(2+)</name>
        <dbReference type="ChEBI" id="CHEBI:18420"/>
    </ligand>
</feature>
<dbReference type="PROSITE" id="PS51819">
    <property type="entry name" value="VOC"/>
    <property type="match status" value="1"/>
</dbReference>
<dbReference type="Pfam" id="PF01261">
    <property type="entry name" value="AP_endonuc_2"/>
    <property type="match status" value="1"/>
</dbReference>
<comment type="catalytic activity">
    <reaction evidence="2">
        <text>3-dehydroshikimate = 3,4-dihydroxybenzoate + H2O</text>
        <dbReference type="Rhea" id="RHEA:24848"/>
        <dbReference type="ChEBI" id="CHEBI:15377"/>
        <dbReference type="ChEBI" id="CHEBI:16630"/>
        <dbReference type="ChEBI" id="CHEBI:36241"/>
        <dbReference type="EC" id="4.2.1.118"/>
    </reaction>
</comment>
<evidence type="ECO:0000259" key="3">
    <source>
        <dbReference type="PROSITE" id="PS51819"/>
    </source>
</evidence>
<dbReference type="InterPro" id="IPR050312">
    <property type="entry name" value="IolE/XylAMocC-like"/>
</dbReference>
<comment type="cofactor">
    <cofactor evidence="2">
        <name>a divalent metal cation</name>
        <dbReference type="ChEBI" id="CHEBI:60240"/>
    </cofactor>
</comment>
<dbReference type="EMBL" id="SOFD01000036">
    <property type="protein sequence ID" value="TFB74268.1"/>
    <property type="molecule type" value="Genomic_DNA"/>
</dbReference>
<evidence type="ECO:0000313" key="5">
    <source>
        <dbReference type="EMBL" id="TFB74268.1"/>
    </source>
</evidence>
<dbReference type="InterPro" id="IPR004360">
    <property type="entry name" value="Glyas_Fos-R_dOase_dom"/>
</dbReference>
<dbReference type="STRING" id="1424659.SAMN05216368_11141"/>
<comment type="similarity">
    <text evidence="2">Belongs to the bacterial two-domain DSD family.</text>
</comment>
<dbReference type="GO" id="GO:0046279">
    <property type="term" value="P:3,4-dihydroxybenzoate biosynthetic process"/>
    <property type="evidence" value="ECO:0007669"/>
    <property type="project" value="UniProtKB-UniRule"/>
</dbReference>
<dbReference type="Pfam" id="PF14696">
    <property type="entry name" value="Glyoxalase_5"/>
    <property type="match status" value="1"/>
</dbReference>
<organism evidence="4 6">
    <name type="scientific">Cryobacterium flavum</name>
    <dbReference type="NCBI Taxonomy" id="1424659"/>
    <lineage>
        <taxon>Bacteria</taxon>
        <taxon>Bacillati</taxon>
        <taxon>Actinomycetota</taxon>
        <taxon>Actinomycetes</taxon>
        <taxon>Micrococcales</taxon>
        <taxon>Microbacteriaceae</taxon>
        <taxon>Cryobacterium</taxon>
    </lineage>
</organism>
<sequence length="625" mass="67917">MRSSIATVCISGSLGDKLTAIADAGFDGYELFELDLVTSRMSPEEVVARSADLGLSIDLYQPFRDFEGVAPDQLARNLRRADHKFELMNRLGVDTMLLCSNVGTATLPGESVAVDQLGALAVLASQHGVRVAYEALAWGKFVSTYDHAWRLVEQVDHDALGVCLDSFHILSRGSDLGAIATIPGEKIFFCQLADAPLMNLDVLSWSRHFRLFPGEGSWDLADFVARVVHAGYQGPLSLEVFNDVFRQGDPGVTARDARRSLVLLEDAARAARLPLAVTESAVTDVVPAPALLAGLPHVDASRGFSFIEVQPGNGSAVDDLLTQLGFIHRGKHQRKNAQLWSQADVHIIVNGDLEGTRPRVAAIGFEVSNVQCASARAVALRSHLLPRDRATDEDILNGILAPDGTEVYFSERAGETPGWLAEFGPGASVPTASSTLPHTGITHVDHIALVQPWQRADEAVLFYQSILGLTVSDSLDLAGEAGLVRSRSLVTADRGIRLALNVTPLQPGETEVYPNHVALHTNDLVATVSVLRARGTRLLPIPQNYYEDLDARLDLGAERVETLRSIEILFDRDDRGDFLHVYTMPIGQVFFEIVQRTRGYDGYGAANAPVRLASQRAEERGRPTD</sequence>
<dbReference type="RefSeq" id="WP_092341581.1">
    <property type="nucleotide sequence ID" value="NZ_FNIB01000011.1"/>
</dbReference>
<gene>
    <name evidence="5" type="ORF">E3O21_15900</name>
    <name evidence="4" type="ORF">SAMN05216368_11141</name>
</gene>